<keyword evidence="3" id="KW-1185">Reference proteome</keyword>
<dbReference type="EMBL" id="JABANM010017060">
    <property type="protein sequence ID" value="KAF4728425.1"/>
    <property type="molecule type" value="Genomic_DNA"/>
</dbReference>
<evidence type="ECO:0000313" key="1">
    <source>
        <dbReference type="EMBL" id="KAF4728166.1"/>
    </source>
</evidence>
<evidence type="ECO:0000313" key="2">
    <source>
        <dbReference type="EMBL" id="KAF4728425.1"/>
    </source>
</evidence>
<dbReference type="Proteomes" id="UP000553632">
    <property type="component" value="Unassembled WGS sequence"/>
</dbReference>
<comment type="caution">
    <text evidence="1">The sequence shown here is derived from an EMBL/GenBank/DDBJ whole genome shotgun (WGS) entry which is preliminary data.</text>
</comment>
<proteinExistence type="predicted"/>
<organism evidence="1 3">
    <name type="scientific">Perkinsus olseni</name>
    <name type="common">Perkinsus atlanticus</name>
    <dbReference type="NCBI Taxonomy" id="32597"/>
    <lineage>
        <taxon>Eukaryota</taxon>
        <taxon>Sar</taxon>
        <taxon>Alveolata</taxon>
        <taxon>Perkinsozoa</taxon>
        <taxon>Perkinsea</taxon>
        <taxon>Perkinsida</taxon>
        <taxon>Perkinsidae</taxon>
        <taxon>Perkinsus</taxon>
    </lineage>
</organism>
<sequence length="97" mass="10572">MADRANYLASHYLSWIPFMGGIANRISSATAGIPSTLREDPDALDQRISELLTEVLGPEKAAHLWDTNDGSRGEVRRFRKASPGSTVSFIALLGVWA</sequence>
<name>A0A7J6S6Y6_PEROL</name>
<dbReference type="EMBL" id="JABANO010020630">
    <property type="protein sequence ID" value="KAF4728166.1"/>
    <property type="molecule type" value="Genomic_DNA"/>
</dbReference>
<reference evidence="3 4" key="1">
    <citation type="submission" date="2020-04" db="EMBL/GenBank/DDBJ databases">
        <title>Perkinsus olseni comparative genomics.</title>
        <authorList>
            <person name="Bogema D.R."/>
        </authorList>
    </citation>
    <scope>NUCLEOTIDE SEQUENCE [LARGE SCALE GENOMIC DNA]</scope>
    <source>
        <strain evidence="2">ATCC PRA-205</strain>
        <strain evidence="1 3">ATCC PRA-207</strain>
    </source>
</reference>
<evidence type="ECO:0000313" key="4">
    <source>
        <dbReference type="Proteomes" id="UP000574390"/>
    </source>
</evidence>
<accession>A0A7J6S6Y6</accession>
<evidence type="ECO:0000313" key="3">
    <source>
        <dbReference type="Proteomes" id="UP000553632"/>
    </source>
</evidence>
<dbReference type="Proteomes" id="UP000574390">
    <property type="component" value="Unassembled WGS sequence"/>
</dbReference>
<dbReference type="AlphaFoldDB" id="A0A7J6S6Y6"/>
<gene>
    <name evidence="2" type="ORF">FOZ62_017101</name>
    <name evidence="1" type="ORF">FOZ63_017285</name>
</gene>
<protein>
    <submittedName>
        <fullName evidence="1">Uncharacterized protein</fullName>
    </submittedName>
</protein>